<dbReference type="GO" id="GO:0090729">
    <property type="term" value="F:toxin activity"/>
    <property type="evidence" value="ECO:0007669"/>
    <property type="project" value="UniProtKB-KW"/>
</dbReference>
<proteinExistence type="predicted"/>
<comment type="cofactor">
    <cofactor evidence="1">
        <name>Zn(2+)</name>
        <dbReference type="ChEBI" id="CHEBI:29105"/>
    </cofactor>
</comment>
<dbReference type="InterPro" id="IPR000742">
    <property type="entry name" value="EGF"/>
</dbReference>
<dbReference type="GO" id="GO:0004222">
    <property type="term" value="F:metalloendopeptidase activity"/>
    <property type="evidence" value="ECO:0007669"/>
    <property type="project" value="InterPro"/>
</dbReference>
<dbReference type="InterPro" id="IPR024079">
    <property type="entry name" value="MetalloPept_cat_dom_sf"/>
</dbReference>
<evidence type="ECO:0000256" key="3">
    <source>
        <dbReference type="ARBA" id="ARBA00004613"/>
    </source>
</evidence>
<evidence type="ECO:0000256" key="5">
    <source>
        <dbReference type="ARBA" id="ARBA00022656"/>
    </source>
</evidence>
<keyword evidence="4" id="KW-0964">Secreted</keyword>
<evidence type="ECO:0000256" key="15">
    <source>
        <dbReference type="PROSITE-ProRule" id="PRU00076"/>
    </source>
</evidence>
<dbReference type="RefSeq" id="XP_007428401.1">
    <property type="nucleotide sequence ID" value="XM_007428339.2"/>
</dbReference>
<feature type="active site" evidence="16">
    <location>
        <position position="336"/>
    </location>
</feature>
<evidence type="ECO:0000256" key="18">
    <source>
        <dbReference type="SAM" id="SignalP"/>
    </source>
</evidence>
<dbReference type="SUPFAM" id="SSF55486">
    <property type="entry name" value="Metalloproteases ('zincins'), catalytic domain"/>
    <property type="match status" value="1"/>
</dbReference>
<dbReference type="Pfam" id="PF01421">
    <property type="entry name" value="Reprolysin"/>
    <property type="match status" value="1"/>
</dbReference>
<dbReference type="FunFam" id="3.40.390.10:FF:000002">
    <property type="entry name" value="Disintegrin and metalloproteinase domain-containing protein 22"/>
    <property type="match status" value="1"/>
</dbReference>
<evidence type="ECO:0000256" key="1">
    <source>
        <dbReference type="ARBA" id="ARBA00001947"/>
    </source>
</evidence>
<dbReference type="FunFam" id="4.10.70.10:FF:000001">
    <property type="entry name" value="Disintegrin and metalloproteinase domain-containing protein 22"/>
    <property type="match status" value="1"/>
</dbReference>
<evidence type="ECO:0000256" key="6">
    <source>
        <dbReference type="ARBA" id="ARBA00022692"/>
    </source>
</evidence>
<dbReference type="GO" id="GO:0006508">
    <property type="term" value="P:proteolysis"/>
    <property type="evidence" value="ECO:0007669"/>
    <property type="project" value="InterPro"/>
</dbReference>
<dbReference type="OMA" id="IVFPLCA"/>
<sequence>MSIHLPWLLVMFLKNFLTETAPQTPPWGFIFASYEVTIPKSLTPKSRQQNPQNISYLFHIEGRSLVIHLRQKRGLIPKHLPVFTYSKDGDLQLDYPFIRDDCYYDGVVQGEPFSLAIISTCSGGLKGLLRFEKKIYEIEPVLESATFQHVVFRLEEKVGAIQMKCGLTQEEQRHQEAMLLDLDKTMNKITSKGDWWSHDRYAEIAIVIDHERFLKFDKNETLTAIYILDIFYIANAMYDPLSVHLSIAGLEIWSQRNLIPISNDIFKTLEEFTNWRRDSLLNRLPNDAGHLFIFKNFGRALGLAYLGMICDDNRGSGVESYVTSSLFHISNTFVHELGHNLGMQHDSKYCVCDRPKCIMAPAQGATDRFSNCSYNDYFSRRNSNCLLIPPDPNKIFKIKFCGNKVVDNGEQCDCGTKAECQLDPCCQSNCKLRLGATCAFGQCCIKCQYQVAGTVCRNKASSCDLPEYCNGLSERCPEDAYVQDGAPCSDGAYCFRGNCNTHDIQCKTIFGRKATVASEVCFREMNIQGDRFGNCGLGHGIYNKCIAENILCGRIQCENVESLPSLEDHTTIVQTSIGNKQCWGTDYHSGMKIIDIGAVRDGTPCGNGMMCIDRKCVNVSLLGYDCNVAKCHNRGICNNFKHCHCEEGWAPPDCLEKGNGGSIDSGPPPLYERQRFYRKMNIILAIVFPLCALVLSCAGFKNRIIYRIGKLEERSSQQE</sequence>
<dbReference type="SUPFAM" id="SSF57552">
    <property type="entry name" value="Blood coagulation inhibitor (disintegrin)"/>
    <property type="match status" value="1"/>
</dbReference>
<organism evidence="22 23">
    <name type="scientific">Python bivittatus</name>
    <name type="common">Burmese python</name>
    <name type="synonym">Python molurus bivittatus</name>
    <dbReference type="NCBI Taxonomy" id="176946"/>
    <lineage>
        <taxon>Eukaryota</taxon>
        <taxon>Metazoa</taxon>
        <taxon>Chordata</taxon>
        <taxon>Craniata</taxon>
        <taxon>Vertebrata</taxon>
        <taxon>Euteleostomi</taxon>
        <taxon>Lepidosauria</taxon>
        <taxon>Squamata</taxon>
        <taxon>Bifurcata</taxon>
        <taxon>Unidentata</taxon>
        <taxon>Episquamata</taxon>
        <taxon>Toxicofera</taxon>
        <taxon>Serpentes</taxon>
        <taxon>Henophidia</taxon>
        <taxon>Pythonidae</taxon>
        <taxon>Python</taxon>
    </lineage>
</organism>
<dbReference type="CDD" id="cd04269">
    <property type="entry name" value="ZnMc_adamalysin_II_like"/>
    <property type="match status" value="1"/>
</dbReference>
<keyword evidence="11 17" id="KW-0472">Membrane</keyword>
<keyword evidence="18" id="KW-0732">Signal</keyword>
<feature type="binding site" evidence="16">
    <location>
        <position position="345"/>
    </location>
    <ligand>
        <name>Zn(2+)</name>
        <dbReference type="ChEBI" id="CHEBI:29105"/>
        <note>catalytic</note>
    </ligand>
</feature>
<evidence type="ECO:0000313" key="22">
    <source>
        <dbReference type="Proteomes" id="UP000695026"/>
    </source>
</evidence>
<keyword evidence="10 17" id="KW-1133">Transmembrane helix</keyword>
<dbReference type="PANTHER" id="PTHR11905">
    <property type="entry name" value="ADAM A DISINTEGRIN AND METALLOPROTEASE DOMAIN"/>
    <property type="match status" value="1"/>
</dbReference>
<evidence type="ECO:0000256" key="17">
    <source>
        <dbReference type="SAM" id="Phobius"/>
    </source>
</evidence>
<evidence type="ECO:0000256" key="9">
    <source>
        <dbReference type="ARBA" id="ARBA00022833"/>
    </source>
</evidence>
<dbReference type="PROSITE" id="PS50214">
    <property type="entry name" value="DISINTEGRIN_2"/>
    <property type="match status" value="1"/>
</dbReference>
<evidence type="ECO:0000256" key="12">
    <source>
        <dbReference type="ARBA" id="ARBA00023157"/>
    </source>
</evidence>
<reference evidence="23" key="1">
    <citation type="submission" date="2025-08" db="UniProtKB">
        <authorList>
            <consortium name="RefSeq"/>
        </authorList>
    </citation>
    <scope>IDENTIFICATION</scope>
    <source>
        <tissue evidence="23">Liver</tissue>
    </source>
</reference>
<evidence type="ECO:0000256" key="8">
    <source>
        <dbReference type="ARBA" id="ARBA00022801"/>
    </source>
</evidence>
<name>A0A9F2Q4E9_PYTBI</name>
<feature type="disulfide bond" evidence="15">
    <location>
        <begin position="645"/>
        <end position="654"/>
    </location>
</feature>
<dbReference type="InterPro" id="IPR001762">
    <property type="entry name" value="Disintegrin_dom"/>
</dbReference>
<evidence type="ECO:0000256" key="4">
    <source>
        <dbReference type="ARBA" id="ARBA00022525"/>
    </source>
</evidence>
<feature type="domain" description="Disintegrin" evidence="20">
    <location>
        <begin position="398"/>
        <end position="484"/>
    </location>
</feature>
<accession>A0A9F2Q4E9</accession>
<evidence type="ECO:0000256" key="14">
    <source>
        <dbReference type="PROSITE-ProRule" id="PRU00068"/>
    </source>
</evidence>
<dbReference type="GO" id="GO:0046872">
    <property type="term" value="F:metal ion binding"/>
    <property type="evidence" value="ECO:0007669"/>
    <property type="project" value="UniProtKB-KW"/>
</dbReference>
<dbReference type="Pfam" id="PF00200">
    <property type="entry name" value="Disintegrin"/>
    <property type="match status" value="1"/>
</dbReference>
<evidence type="ECO:0000313" key="23">
    <source>
        <dbReference type="RefSeq" id="XP_007428401.1"/>
    </source>
</evidence>
<dbReference type="Proteomes" id="UP000695026">
    <property type="component" value="Unplaced"/>
</dbReference>
<dbReference type="Pfam" id="PF01562">
    <property type="entry name" value="Pep_M12B_propep"/>
    <property type="match status" value="1"/>
</dbReference>
<comment type="subcellular location">
    <subcellularLocation>
        <location evidence="2">Membrane</location>
        <topology evidence="2">Single-pass type I membrane protein</topology>
    </subcellularLocation>
    <subcellularLocation>
        <location evidence="3">Secreted</location>
    </subcellularLocation>
</comment>
<dbReference type="PANTHER" id="PTHR11905:SF251">
    <property type="entry name" value="MEDIATOR COMPLEX SUBUNIT 6"/>
    <property type="match status" value="1"/>
</dbReference>
<dbReference type="InterPro" id="IPR018358">
    <property type="entry name" value="Disintegrin_CS"/>
</dbReference>
<dbReference type="GeneID" id="103067612"/>
<keyword evidence="13" id="KW-1199">Hemostasis impairing toxin</keyword>
<feature type="domain" description="Peptidase M12B" evidence="21">
    <location>
        <begin position="200"/>
        <end position="390"/>
    </location>
</feature>
<feature type="transmembrane region" description="Helical" evidence="17">
    <location>
        <begin position="682"/>
        <end position="700"/>
    </location>
</feature>
<evidence type="ECO:0000256" key="11">
    <source>
        <dbReference type="ARBA" id="ARBA00023136"/>
    </source>
</evidence>
<keyword evidence="12 15" id="KW-1015">Disulfide bond</keyword>
<dbReference type="PROSITE" id="PS00427">
    <property type="entry name" value="DISINTEGRIN_1"/>
    <property type="match status" value="1"/>
</dbReference>
<evidence type="ECO:0000259" key="20">
    <source>
        <dbReference type="PROSITE" id="PS50214"/>
    </source>
</evidence>
<dbReference type="SMART" id="SM00608">
    <property type="entry name" value="ACR"/>
    <property type="match status" value="1"/>
</dbReference>
<dbReference type="GO" id="GO:1990913">
    <property type="term" value="C:sperm head plasma membrane"/>
    <property type="evidence" value="ECO:0007669"/>
    <property type="project" value="TreeGrafter"/>
</dbReference>
<dbReference type="InterPro" id="IPR036436">
    <property type="entry name" value="Disintegrin_dom_sf"/>
</dbReference>
<dbReference type="Gene3D" id="3.40.390.10">
    <property type="entry name" value="Collagenase (Catalytic Domain)"/>
    <property type="match status" value="1"/>
</dbReference>
<dbReference type="InterPro" id="IPR034027">
    <property type="entry name" value="Reprolysin_adamalysin"/>
</dbReference>
<feature type="binding site" evidence="16">
    <location>
        <position position="335"/>
    </location>
    <ligand>
        <name>Zn(2+)</name>
        <dbReference type="ChEBI" id="CHEBI:29105"/>
        <note>catalytic</note>
    </ligand>
</feature>
<evidence type="ECO:0000256" key="13">
    <source>
        <dbReference type="ARBA" id="ARBA00023240"/>
    </source>
</evidence>
<dbReference type="KEGG" id="pbi:103067612"/>
<keyword evidence="15" id="KW-0245">EGF-like domain</keyword>
<keyword evidence="8" id="KW-0378">Hydrolase</keyword>
<dbReference type="GO" id="GO:0008584">
    <property type="term" value="P:male gonad development"/>
    <property type="evidence" value="ECO:0007669"/>
    <property type="project" value="TreeGrafter"/>
</dbReference>
<keyword evidence="22" id="KW-1185">Reference proteome</keyword>
<dbReference type="InterPro" id="IPR006586">
    <property type="entry name" value="ADAM_Cys-rich"/>
</dbReference>
<keyword evidence="5" id="KW-0800">Toxin</keyword>
<dbReference type="SMART" id="SM00050">
    <property type="entry name" value="DISIN"/>
    <property type="match status" value="1"/>
</dbReference>
<keyword evidence="6 17" id="KW-0812">Transmembrane</keyword>
<feature type="disulfide bond" evidence="16">
    <location>
        <begin position="352"/>
        <end position="357"/>
    </location>
</feature>
<evidence type="ECO:0000256" key="2">
    <source>
        <dbReference type="ARBA" id="ARBA00004479"/>
    </source>
</evidence>
<gene>
    <name evidence="23" type="primary">LOC103067612</name>
</gene>
<evidence type="ECO:0000256" key="10">
    <source>
        <dbReference type="ARBA" id="ARBA00022989"/>
    </source>
</evidence>
<feature type="domain" description="EGF-like" evidence="19">
    <location>
        <begin position="622"/>
        <end position="655"/>
    </location>
</feature>
<evidence type="ECO:0000259" key="21">
    <source>
        <dbReference type="PROSITE" id="PS50215"/>
    </source>
</evidence>
<feature type="signal peptide" evidence="18">
    <location>
        <begin position="1"/>
        <end position="22"/>
    </location>
</feature>
<dbReference type="GO" id="GO:0009897">
    <property type="term" value="C:external side of plasma membrane"/>
    <property type="evidence" value="ECO:0007669"/>
    <property type="project" value="TreeGrafter"/>
</dbReference>
<dbReference type="PROSITE" id="PS50215">
    <property type="entry name" value="ADAM_MEPRO"/>
    <property type="match status" value="1"/>
</dbReference>
<dbReference type="AlphaFoldDB" id="A0A9F2Q4E9"/>
<feature type="chain" id="PRO_5039921501" evidence="18">
    <location>
        <begin position="23"/>
        <end position="719"/>
    </location>
</feature>
<dbReference type="PROSITE" id="PS01186">
    <property type="entry name" value="EGF_2"/>
    <property type="match status" value="1"/>
</dbReference>
<protein>
    <submittedName>
        <fullName evidence="23">Disintegrin and metalloproteinase domain-containing protein 20-like</fullName>
    </submittedName>
</protein>
<dbReference type="PRINTS" id="PR00289">
    <property type="entry name" value="DISINTEGRIN"/>
</dbReference>
<comment type="caution">
    <text evidence="15">Lacks conserved residue(s) required for the propagation of feature annotation.</text>
</comment>
<dbReference type="InterPro" id="IPR002870">
    <property type="entry name" value="Peptidase_M12B_N"/>
</dbReference>
<dbReference type="Gene3D" id="4.10.70.10">
    <property type="entry name" value="Disintegrin domain"/>
    <property type="match status" value="1"/>
</dbReference>
<evidence type="ECO:0000256" key="16">
    <source>
        <dbReference type="PROSITE-ProRule" id="PRU00276"/>
    </source>
</evidence>
<evidence type="ECO:0000256" key="7">
    <source>
        <dbReference type="ARBA" id="ARBA00022723"/>
    </source>
</evidence>
<keyword evidence="7 16" id="KW-0479">Metal-binding</keyword>
<feature type="disulfide bond" evidence="14">
    <location>
        <begin position="456"/>
        <end position="476"/>
    </location>
</feature>
<dbReference type="Pfam" id="PF08516">
    <property type="entry name" value="ADAM_CR"/>
    <property type="match status" value="1"/>
</dbReference>
<feature type="binding site" evidence="16">
    <location>
        <position position="339"/>
    </location>
    <ligand>
        <name>Zn(2+)</name>
        <dbReference type="ChEBI" id="CHEBI:29105"/>
        <note>catalytic</note>
    </ligand>
</feature>
<dbReference type="OrthoDB" id="5951731at2759"/>
<keyword evidence="9 16" id="KW-0862">Zinc</keyword>
<dbReference type="InterPro" id="IPR001590">
    <property type="entry name" value="Peptidase_M12B"/>
</dbReference>
<evidence type="ECO:0000259" key="19">
    <source>
        <dbReference type="PROSITE" id="PS50026"/>
    </source>
</evidence>
<dbReference type="GO" id="GO:0005576">
    <property type="term" value="C:extracellular region"/>
    <property type="evidence" value="ECO:0007669"/>
    <property type="project" value="UniProtKB-SubCell"/>
</dbReference>
<dbReference type="PROSITE" id="PS50026">
    <property type="entry name" value="EGF_3"/>
    <property type="match status" value="1"/>
</dbReference>